<gene>
    <name evidence="9" type="ORF">P153DRAFT_331419</name>
</gene>
<feature type="transmembrane region" description="Helical" evidence="7">
    <location>
        <begin position="205"/>
        <end position="223"/>
    </location>
</feature>
<comment type="similarity">
    <text evidence="5">Belongs to the SAT4 family.</text>
</comment>
<dbReference type="RefSeq" id="XP_033528713.1">
    <property type="nucleotide sequence ID" value="XM_033665462.1"/>
</dbReference>
<feature type="domain" description="Rhodopsin" evidence="8">
    <location>
        <begin position="30"/>
        <end position="267"/>
    </location>
</feature>
<evidence type="ECO:0000259" key="8">
    <source>
        <dbReference type="Pfam" id="PF20684"/>
    </source>
</evidence>
<dbReference type="Pfam" id="PF20684">
    <property type="entry name" value="Fung_rhodopsin"/>
    <property type="match status" value="1"/>
</dbReference>
<feature type="transmembrane region" description="Helical" evidence="7">
    <location>
        <begin position="171"/>
        <end position="193"/>
    </location>
</feature>
<evidence type="ECO:0000256" key="1">
    <source>
        <dbReference type="ARBA" id="ARBA00004141"/>
    </source>
</evidence>
<evidence type="ECO:0000256" key="3">
    <source>
        <dbReference type="ARBA" id="ARBA00022989"/>
    </source>
</evidence>
<evidence type="ECO:0000256" key="4">
    <source>
        <dbReference type="ARBA" id="ARBA00023136"/>
    </source>
</evidence>
<proteinExistence type="inferred from homology"/>
<evidence type="ECO:0000256" key="2">
    <source>
        <dbReference type="ARBA" id="ARBA00022692"/>
    </source>
</evidence>
<feature type="transmembrane region" description="Helical" evidence="7">
    <location>
        <begin position="90"/>
        <end position="112"/>
    </location>
</feature>
<dbReference type="OrthoDB" id="3923077at2759"/>
<keyword evidence="4 7" id="KW-0472">Membrane</keyword>
<name>A0A6A6AS00_9PLEO</name>
<feature type="transmembrane region" description="Helical" evidence="7">
    <location>
        <begin position="124"/>
        <end position="151"/>
    </location>
</feature>
<feature type="compositionally biased region" description="Polar residues" evidence="6">
    <location>
        <begin position="284"/>
        <end position="299"/>
    </location>
</feature>
<keyword evidence="10" id="KW-1185">Reference proteome</keyword>
<evidence type="ECO:0000256" key="5">
    <source>
        <dbReference type="ARBA" id="ARBA00038359"/>
    </source>
</evidence>
<evidence type="ECO:0000256" key="6">
    <source>
        <dbReference type="SAM" id="MobiDB-lite"/>
    </source>
</evidence>
<dbReference type="PANTHER" id="PTHR33048">
    <property type="entry name" value="PTH11-LIKE INTEGRAL MEMBRANE PROTEIN (AFU_ORTHOLOGUE AFUA_5G11245)"/>
    <property type="match status" value="1"/>
</dbReference>
<feature type="transmembrane region" description="Helical" evidence="7">
    <location>
        <begin position="46"/>
        <end position="70"/>
    </location>
</feature>
<accession>A0A6A6AS00</accession>
<comment type="subcellular location">
    <subcellularLocation>
        <location evidence="1">Membrane</location>
        <topology evidence="1">Multi-pass membrane protein</topology>
    </subcellularLocation>
</comment>
<dbReference type="EMBL" id="ML977498">
    <property type="protein sequence ID" value="KAF2134326.1"/>
    <property type="molecule type" value="Genomic_DNA"/>
</dbReference>
<reference evidence="9" key="1">
    <citation type="journal article" date="2020" name="Stud. Mycol.">
        <title>101 Dothideomycetes genomes: a test case for predicting lifestyles and emergence of pathogens.</title>
        <authorList>
            <person name="Haridas S."/>
            <person name="Albert R."/>
            <person name="Binder M."/>
            <person name="Bloem J."/>
            <person name="Labutti K."/>
            <person name="Salamov A."/>
            <person name="Andreopoulos B."/>
            <person name="Baker S."/>
            <person name="Barry K."/>
            <person name="Bills G."/>
            <person name="Bluhm B."/>
            <person name="Cannon C."/>
            <person name="Castanera R."/>
            <person name="Culley D."/>
            <person name="Daum C."/>
            <person name="Ezra D."/>
            <person name="Gonzalez J."/>
            <person name="Henrissat B."/>
            <person name="Kuo A."/>
            <person name="Liang C."/>
            <person name="Lipzen A."/>
            <person name="Lutzoni F."/>
            <person name="Magnuson J."/>
            <person name="Mondo S."/>
            <person name="Nolan M."/>
            <person name="Ohm R."/>
            <person name="Pangilinan J."/>
            <person name="Park H.-J."/>
            <person name="Ramirez L."/>
            <person name="Alfaro M."/>
            <person name="Sun H."/>
            <person name="Tritt A."/>
            <person name="Yoshinaga Y."/>
            <person name="Zwiers L.-H."/>
            <person name="Turgeon B."/>
            <person name="Goodwin S."/>
            <person name="Spatafora J."/>
            <person name="Crous P."/>
            <person name="Grigoriev I."/>
        </authorList>
    </citation>
    <scope>NUCLEOTIDE SEQUENCE</scope>
    <source>
        <strain evidence="9">CBS 119687</strain>
    </source>
</reference>
<dbReference type="PANTHER" id="PTHR33048:SF21">
    <property type="entry name" value="INTEGRAL MEMBRANE PROTEIN"/>
    <property type="match status" value="1"/>
</dbReference>
<evidence type="ECO:0000256" key="7">
    <source>
        <dbReference type="SAM" id="Phobius"/>
    </source>
</evidence>
<dbReference type="GeneID" id="54405894"/>
<dbReference type="InterPro" id="IPR049326">
    <property type="entry name" value="Rhodopsin_dom_fungi"/>
</dbReference>
<keyword evidence="2 7" id="KW-0812">Transmembrane</keyword>
<dbReference type="InterPro" id="IPR052337">
    <property type="entry name" value="SAT4-like"/>
</dbReference>
<organism evidence="9 10">
    <name type="scientific">Dothidotthia symphoricarpi CBS 119687</name>
    <dbReference type="NCBI Taxonomy" id="1392245"/>
    <lineage>
        <taxon>Eukaryota</taxon>
        <taxon>Fungi</taxon>
        <taxon>Dikarya</taxon>
        <taxon>Ascomycota</taxon>
        <taxon>Pezizomycotina</taxon>
        <taxon>Dothideomycetes</taxon>
        <taxon>Pleosporomycetidae</taxon>
        <taxon>Pleosporales</taxon>
        <taxon>Dothidotthiaceae</taxon>
        <taxon>Dothidotthia</taxon>
    </lineage>
</organism>
<feature type="transmembrane region" description="Helical" evidence="7">
    <location>
        <begin position="12"/>
        <end position="34"/>
    </location>
</feature>
<evidence type="ECO:0000313" key="10">
    <source>
        <dbReference type="Proteomes" id="UP000799771"/>
    </source>
</evidence>
<evidence type="ECO:0000313" key="9">
    <source>
        <dbReference type="EMBL" id="KAF2134326.1"/>
    </source>
</evidence>
<sequence>MATVDVAGDGIALFYASIILLVLSWVTFSMRVGVRIWRKAWGSDDYLMFVGLVLFSVTAALCIVCCYYGAGQLSADLPVATKSKGTKLFYIAEYFYAVSAMFIKCSIAVTLLRIAGTRRRFNWSLWAIIGASVIAALVFCVGIANICHPIGTLWGAANGTCNLKLNSDVSLFYSAIGIVVDWSLAILPAVLLWNVQMKGNVKASVAVILAMASFASCATIVRLNYLTLYSDPGEFMYSTGKIGFWSLMEEGIGVVAGSLPALRPLLSLRLKMSSSATPMGAPASANTYPVSKSRPPQSRSSLLMMDTFHHLGDEDDVEFGDGDSQKNIVKETKYTVTSTYAAGNGEEQQQSQVLGWEQKNHAHV</sequence>
<feature type="region of interest" description="Disordered" evidence="6">
    <location>
        <begin position="279"/>
        <end position="299"/>
    </location>
</feature>
<dbReference type="GO" id="GO:0016020">
    <property type="term" value="C:membrane"/>
    <property type="evidence" value="ECO:0007669"/>
    <property type="project" value="UniProtKB-SubCell"/>
</dbReference>
<protein>
    <recommendedName>
        <fullName evidence="8">Rhodopsin domain-containing protein</fullName>
    </recommendedName>
</protein>
<dbReference type="AlphaFoldDB" id="A0A6A6AS00"/>
<dbReference type="Proteomes" id="UP000799771">
    <property type="component" value="Unassembled WGS sequence"/>
</dbReference>
<keyword evidence="3 7" id="KW-1133">Transmembrane helix</keyword>